<sequence length="77" mass="8977">FAIFQQAYNAAGLQAPVIGEMLKARLLSIWLKLLSENHFWTRLERKKISDVLKLKRNILVHSALNMEVIRTKAWSKE</sequence>
<comment type="caution">
    <text evidence="1">The sequence shown here is derived from an EMBL/GenBank/DDBJ whole genome shotgun (WGS) entry which is preliminary data.</text>
</comment>
<accession>A0ACA9LMC9</accession>
<name>A0ACA9LMC9_9GLOM</name>
<feature type="non-terminal residue" evidence="1">
    <location>
        <position position="1"/>
    </location>
</feature>
<proteinExistence type="predicted"/>
<gene>
    <name evidence="1" type="ORF">SPELUC_LOCUS4658</name>
</gene>
<organism evidence="1 2">
    <name type="scientific">Cetraspora pellucida</name>
    <dbReference type="NCBI Taxonomy" id="1433469"/>
    <lineage>
        <taxon>Eukaryota</taxon>
        <taxon>Fungi</taxon>
        <taxon>Fungi incertae sedis</taxon>
        <taxon>Mucoromycota</taxon>
        <taxon>Glomeromycotina</taxon>
        <taxon>Glomeromycetes</taxon>
        <taxon>Diversisporales</taxon>
        <taxon>Gigasporaceae</taxon>
        <taxon>Cetraspora</taxon>
    </lineage>
</organism>
<reference evidence="1" key="1">
    <citation type="submission" date="2021-06" db="EMBL/GenBank/DDBJ databases">
        <authorList>
            <person name="Kallberg Y."/>
            <person name="Tangrot J."/>
            <person name="Rosling A."/>
        </authorList>
    </citation>
    <scope>NUCLEOTIDE SEQUENCE</scope>
    <source>
        <strain evidence="1">28 12/20/2015</strain>
    </source>
</reference>
<dbReference type="EMBL" id="CAJVPW010004266">
    <property type="protein sequence ID" value="CAG8537737.1"/>
    <property type="molecule type" value="Genomic_DNA"/>
</dbReference>
<evidence type="ECO:0000313" key="1">
    <source>
        <dbReference type="EMBL" id="CAG8537737.1"/>
    </source>
</evidence>
<protein>
    <submittedName>
        <fullName evidence="1">3037_t:CDS:1</fullName>
    </submittedName>
</protein>
<dbReference type="Proteomes" id="UP000789366">
    <property type="component" value="Unassembled WGS sequence"/>
</dbReference>
<keyword evidence="2" id="KW-1185">Reference proteome</keyword>
<evidence type="ECO:0000313" key="2">
    <source>
        <dbReference type="Proteomes" id="UP000789366"/>
    </source>
</evidence>